<dbReference type="AlphaFoldDB" id="A0A6A6QFL7"/>
<gene>
    <name evidence="1" type="ORF">BU16DRAFT_565724</name>
</gene>
<reference evidence="1" key="1">
    <citation type="journal article" date="2020" name="Stud. Mycol.">
        <title>101 Dothideomycetes genomes: a test case for predicting lifestyles and emergence of pathogens.</title>
        <authorList>
            <person name="Haridas S."/>
            <person name="Albert R."/>
            <person name="Binder M."/>
            <person name="Bloem J."/>
            <person name="Labutti K."/>
            <person name="Salamov A."/>
            <person name="Andreopoulos B."/>
            <person name="Baker S."/>
            <person name="Barry K."/>
            <person name="Bills G."/>
            <person name="Bluhm B."/>
            <person name="Cannon C."/>
            <person name="Castanera R."/>
            <person name="Culley D."/>
            <person name="Daum C."/>
            <person name="Ezra D."/>
            <person name="Gonzalez J."/>
            <person name="Henrissat B."/>
            <person name="Kuo A."/>
            <person name="Liang C."/>
            <person name="Lipzen A."/>
            <person name="Lutzoni F."/>
            <person name="Magnuson J."/>
            <person name="Mondo S."/>
            <person name="Nolan M."/>
            <person name="Ohm R."/>
            <person name="Pangilinan J."/>
            <person name="Park H.-J."/>
            <person name="Ramirez L."/>
            <person name="Alfaro M."/>
            <person name="Sun H."/>
            <person name="Tritt A."/>
            <person name="Yoshinaga Y."/>
            <person name="Zwiers L.-H."/>
            <person name="Turgeon B."/>
            <person name="Goodwin S."/>
            <person name="Spatafora J."/>
            <person name="Crous P."/>
            <person name="Grigoriev I."/>
        </authorList>
    </citation>
    <scope>NUCLEOTIDE SEQUENCE</scope>
    <source>
        <strain evidence="1">CBS 269.34</strain>
    </source>
</reference>
<keyword evidence="2" id="KW-1185">Reference proteome</keyword>
<protein>
    <submittedName>
        <fullName evidence="1">Uncharacterized protein</fullName>
    </submittedName>
</protein>
<sequence length="660" mass="74541">MATQIGQFYWLHKEDMKKSTLTAQGLPTQYYGHPVVVVGHHTSIATIYPTLCDADAIPDAQERPNDHRWYFPLESLQGHYKGNGSATLQIAFAPQSRLVWAPRWVDIRKRYEIEEIFLRQYIEPDGPFSIHPTILSGQCLELLNAFAVYTPGVMVWLPQSEQIHVNSIIFKQVAYSKIFGRPVVVTEFDRTSGIVTFHLSTTMGNKTFKQINTERASDKFFNRALRDEYLVLVDKKDNSVDYGFKVAVLREDSAPLFKQSFLNVKEKFQIEYIYLGSSVPSRNKDRIILDDASLDLIRAQEALAVAHPLMRPPTAVPDAPPRWEEIEDGKVYLLPDHLPNPTVLHEQTAQNKINIYGRACLVTGKKNGMVRVLPMRTFGEIPITTALPGNKVTDRRERSVYLAIEGYGAKAHDDTPLLNLGLRSPQTLKLTFVIVEKDYYVEYINLRAWSPTPVFLDPSALETIREYRRRHHLDITVISKSTEEALAGNHPFCHALAVSMPYGQENEQHSGPTRVQQTVPNFQGTPRLRHDHYNQHFHQTYGGPPQLPVSIQHQWPHQHTGQATFGSGSMAPGPAQFSRLYAPTPHPHATQGPPYGPFGMPVLNQGGQPPQYSTNISSPYIPPRTTSAGAPFLGNQPSQGGADNRPQLFQERIVNFFWEN</sequence>
<proteinExistence type="predicted"/>
<accession>A0A6A6QFL7</accession>
<dbReference type="PANTHER" id="PTHR37048:SF2">
    <property type="entry name" value="QUESTIONABLE PROTEIN"/>
    <property type="match status" value="1"/>
</dbReference>
<dbReference type="Proteomes" id="UP000799750">
    <property type="component" value="Unassembled WGS sequence"/>
</dbReference>
<evidence type="ECO:0000313" key="1">
    <source>
        <dbReference type="EMBL" id="KAF2490790.1"/>
    </source>
</evidence>
<evidence type="ECO:0000313" key="2">
    <source>
        <dbReference type="Proteomes" id="UP000799750"/>
    </source>
</evidence>
<dbReference type="OrthoDB" id="3778180at2759"/>
<dbReference type="EMBL" id="MU004196">
    <property type="protein sequence ID" value="KAF2490790.1"/>
    <property type="molecule type" value="Genomic_DNA"/>
</dbReference>
<organism evidence="1 2">
    <name type="scientific">Lophium mytilinum</name>
    <dbReference type="NCBI Taxonomy" id="390894"/>
    <lineage>
        <taxon>Eukaryota</taxon>
        <taxon>Fungi</taxon>
        <taxon>Dikarya</taxon>
        <taxon>Ascomycota</taxon>
        <taxon>Pezizomycotina</taxon>
        <taxon>Dothideomycetes</taxon>
        <taxon>Pleosporomycetidae</taxon>
        <taxon>Mytilinidiales</taxon>
        <taxon>Mytilinidiaceae</taxon>
        <taxon>Lophium</taxon>
    </lineage>
</organism>
<dbReference type="PANTHER" id="PTHR37048">
    <property type="entry name" value="QUESTIONABLE PROTEIN"/>
    <property type="match status" value="1"/>
</dbReference>
<name>A0A6A6QFL7_9PEZI</name>